<dbReference type="Proteomes" id="UP000295388">
    <property type="component" value="Unassembled WGS sequence"/>
</dbReference>
<gene>
    <name evidence="3" type="ORF">EV643_11635</name>
</gene>
<dbReference type="AlphaFoldDB" id="A0A4R6K4J9"/>
<sequence>MRGLDAGKVYGYLDLLADQVQATERELSESRARNERLQAELQRGRAELQRVQAELDQYEQAGDRVNEQVVQMFSQAQLVVEEMVQDVSRDARERIGQARAHERRIVAEAMDTAGQQVRSYAKTAQAQMQSIVDSFGAEVDQLAPTPLSGESGSAAPHQNDPLFDNSGDWPTRFRNGSGPDSPGSD</sequence>
<accession>A0A4R6K4J9</accession>
<organism evidence="3 4">
    <name type="scientific">Kribbella caucasensis</name>
    <dbReference type="NCBI Taxonomy" id="2512215"/>
    <lineage>
        <taxon>Bacteria</taxon>
        <taxon>Bacillati</taxon>
        <taxon>Actinomycetota</taxon>
        <taxon>Actinomycetes</taxon>
        <taxon>Propionibacteriales</taxon>
        <taxon>Kribbellaceae</taxon>
        <taxon>Kribbella</taxon>
    </lineage>
</organism>
<protein>
    <recommendedName>
        <fullName evidence="5">DivIVA protein</fullName>
    </recommendedName>
</protein>
<keyword evidence="1" id="KW-0175">Coiled coil</keyword>
<name>A0A4R6K4J9_9ACTN</name>
<feature type="coiled-coil region" evidence="1">
    <location>
        <begin position="13"/>
        <end position="68"/>
    </location>
</feature>
<reference evidence="3 4" key="1">
    <citation type="submission" date="2019-03" db="EMBL/GenBank/DDBJ databases">
        <title>Genomic Encyclopedia of Type Strains, Phase III (KMG-III): the genomes of soil and plant-associated and newly described type strains.</title>
        <authorList>
            <person name="Whitman W."/>
        </authorList>
    </citation>
    <scope>NUCLEOTIDE SEQUENCE [LARGE SCALE GENOMIC DNA]</scope>
    <source>
        <strain evidence="3 4">VKM Ac-2527</strain>
    </source>
</reference>
<keyword evidence="4" id="KW-1185">Reference proteome</keyword>
<evidence type="ECO:0008006" key="5">
    <source>
        <dbReference type="Google" id="ProtNLM"/>
    </source>
</evidence>
<dbReference type="RefSeq" id="WP_166665619.1">
    <property type="nucleotide sequence ID" value="NZ_SNWQ01000016.1"/>
</dbReference>
<comment type="caution">
    <text evidence="3">The sequence shown here is derived from an EMBL/GenBank/DDBJ whole genome shotgun (WGS) entry which is preliminary data.</text>
</comment>
<proteinExistence type="predicted"/>
<evidence type="ECO:0000256" key="1">
    <source>
        <dbReference type="SAM" id="Coils"/>
    </source>
</evidence>
<evidence type="ECO:0000313" key="4">
    <source>
        <dbReference type="Proteomes" id="UP000295388"/>
    </source>
</evidence>
<evidence type="ECO:0000256" key="2">
    <source>
        <dbReference type="SAM" id="MobiDB-lite"/>
    </source>
</evidence>
<feature type="region of interest" description="Disordered" evidence="2">
    <location>
        <begin position="141"/>
        <end position="185"/>
    </location>
</feature>
<evidence type="ECO:0000313" key="3">
    <source>
        <dbReference type="EMBL" id="TDO44224.1"/>
    </source>
</evidence>
<dbReference type="EMBL" id="SNWQ01000016">
    <property type="protein sequence ID" value="TDO44224.1"/>
    <property type="molecule type" value="Genomic_DNA"/>
</dbReference>